<name>A0A0F9K2U8_9ZZZZ</name>
<evidence type="ECO:0000313" key="2">
    <source>
        <dbReference type="EMBL" id="KKM16448.1"/>
    </source>
</evidence>
<reference evidence="2" key="1">
    <citation type="journal article" date="2015" name="Nature">
        <title>Complex archaea that bridge the gap between prokaryotes and eukaryotes.</title>
        <authorList>
            <person name="Spang A."/>
            <person name="Saw J.H."/>
            <person name="Jorgensen S.L."/>
            <person name="Zaremba-Niedzwiedzka K."/>
            <person name="Martijn J."/>
            <person name="Lind A.E."/>
            <person name="van Eijk R."/>
            <person name="Schleper C."/>
            <person name="Guy L."/>
            <person name="Ettema T.J."/>
        </authorList>
    </citation>
    <scope>NUCLEOTIDE SEQUENCE</scope>
</reference>
<protein>
    <submittedName>
        <fullName evidence="2">Uncharacterized protein</fullName>
    </submittedName>
</protein>
<feature type="region of interest" description="Disordered" evidence="1">
    <location>
        <begin position="69"/>
        <end position="93"/>
    </location>
</feature>
<feature type="compositionally biased region" description="Polar residues" evidence="1">
    <location>
        <begin position="82"/>
        <end position="93"/>
    </location>
</feature>
<evidence type="ECO:0000256" key="1">
    <source>
        <dbReference type="SAM" id="MobiDB-lite"/>
    </source>
</evidence>
<dbReference type="AlphaFoldDB" id="A0A0F9K2U8"/>
<organism evidence="2">
    <name type="scientific">marine sediment metagenome</name>
    <dbReference type="NCBI Taxonomy" id="412755"/>
    <lineage>
        <taxon>unclassified sequences</taxon>
        <taxon>metagenomes</taxon>
        <taxon>ecological metagenomes</taxon>
    </lineage>
</organism>
<proteinExistence type="predicted"/>
<sequence>MLRPEGRLRHAGGPPARLLPPVMRYRYPAGSRPGHYVTGARLMLGESPFRDGHALIGLRNLVSLRASDGFSGYFRRPPRATLRSSASPSGRSP</sequence>
<accession>A0A0F9K2U8</accession>
<dbReference type="EMBL" id="LAZR01014673">
    <property type="protein sequence ID" value="KKM16448.1"/>
    <property type="molecule type" value="Genomic_DNA"/>
</dbReference>
<gene>
    <name evidence="2" type="ORF">LCGC14_1685760</name>
</gene>
<comment type="caution">
    <text evidence="2">The sequence shown here is derived from an EMBL/GenBank/DDBJ whole genome shotgun (WGS) entry which is preliminary data.</text>
</comment>